<evidence type="ECO:0000259" key="7">
    <source>
        <dbReference type="Pfam" id="PF08478"/>
    </source>
</evidence>
<feature type="transmembrane region" description="Helical" evidence="6">
    <location>
        <begin position="30"/>
        <end position="48"/>
    </location>
</feature>
<evidence type="ECO:0000313" key="9">
    <source>
        <dbReference type="Proteomes" id="UP000613208"/>
    </source>
</evidence>
<dbReference type="AlphaFoldDB" id="A0A916Q900"/>
<proteinExistence type="predicted"/>
<dbReference type="EMBL" id="BLYI01000030">
    <property type="protein sequence ID" value="GFO85080.1"/>
    <property type="molecule type" value="Genomic_DNA"/>
</dbReference>
<keyword evidence="3 6" id="KW-0812">Transmembrane</keyword>
<comment type="caution">
    <text evidence="8">The sequence shown here is derived from an EMBL/GenBank/DDBJ whole genome shotgun (WGS) entry which is preliminary data.</text>
</comment>
<evidence type="ECO:0000256" key="2">
    <source>
        <dbReference type="ARBA" id="ARBA00022618"/>
    </source>
</evidence>
<evidence type="ECO:0000256" key="6">
    <source>
        <dbReference type="SAM" id="Phobius"/>
    </source>
</evidence>
<evidence type="ECO:0000256" key="3">
    <source>
        <dbReference type="ARBA" id="ARBA00022692"/>
    </source>
</evidence>
<evidence type="ECO:0000256" key="1">
    <source>
        <dbReference type="ARBA" id="ARBA00022475"/>
    </source>
</evidence>
<keyword evidence="9" id="KW-1185">Reference proteome</keyword>
<dbReference type="InterPro" id="IPR013685">
    <property type="entry name" value="POTRA_FtsQ_type"/>
</dbReference>
<dbReference type="PANTHER" id="PTHR37820">
    <property type="entry name" value="CELL DIVISION PROTEIN DIVIB"/>
    <property type="match status" value="1"/>
</dbReference>
<dbReference type="RefSeq" id="WP_201310788.1">
    <property type="nucleotide sequence ID" value="NZ_BLYI01000030.1"/>
</dbReference>
<dbReference type="GO" id="GO:0005886">
    <property type="term" value="C:plasma membrane"/>
    <property type="evidence" value="ECO:0007669"/>
    <property type="project" value="TreeGrafter"/>
</dbReference>
<protein>
    <recommendedName>
        <fullName evidence="7">POTRA domain-containing protein</fullName>
    </recommendedName>
</protein>
<dbReference type="GO" id="GO:0051301">
    <property type="term" value="P:cell division"/>
    <property type="evidence" value="ECO:0007669"/>
    <property type="project" value="UniProtKB-KW"/>
</dbReference>
<evidence type="ECO:0000313" key="8">
    <source>
        <dbReference type="EMBL" id="GFO85080.1"/>
    </source>
</evidence>
<dbReference type="Proteomes" id="UP000613208">
    <property type="component" value="Unassembled WGS sequence"/>
</dbReference>
<dbReference type="InterPro" id="IPR050487">
    <property type="entry name" value="FtsQ_DivIB"/>
</dbReference>
<feature type="domain" description="POTRA" evidence="7">
    <location>
        <begin position="50"/>
        <end position="117"/>
    </location>
</feature>
<sequence length="260" mass="29629">MKEKDEKKVIRMSERKEPEKRKIHIPVKRILIGLILCLILAIGGIAAFCPIKTIRIADVEDYTKAEVKQAVKKKGYVNNTVAYFLLSKIKQPELLPFIESYDVEINGPNTVTIHINEKKRAGCLLYNGKYVYFDKNGYALESSQKKFDDVPLVTGLKFEKLVMQEKIPVKKKNVFSFILELATTIGKYNIPIDQIYMEDDGTALLISGDITVDLCDNENIDIKIPELAGILKKLKGKSGTVDMRYFDEYQKITIFQPKNS</sequence>
<dbReference type="Pfam" id="PF08478">
    <property type="entry name" value="POTRA_1"/>
    <property type="match status" value="1"/>
</dbReference>
<organism evidence="8 9">
    <name type="scientific">Anaerostipes butyraticus</name>
    <dbReference type="NCBI Taxonomy" id="645466"/>
    <lineage>
        <taxon>Bacteria</taxon>
        <taxon>Bacillati</taxon>
        <taxon>Bacillota</taxon>
        <taxon>Clostridia</taxon>
        <taxon>Lachnospirales</taxon>
        <taxon>Lachnospiraceae</taxon>
        <taxon>Anaerostipes</taxon>
    </lineage>
</organism>
<name>A0A916Q900_9FIRM</name>
<keyword evidence="6" id="KW-0472">Membrane</keyword>
<dbReference type="PANTHER" id="PTHR37820:SF1">
    <property type="entry name" value="CELL DIVISION PROTEIN FTSQ"/>
    <property type="match status" value="1"/>
</dbReference>
<keyword evidence="4 6" id="KW-1133">Transmembrane helix</keyword>
<reference evidence="8" key="1">
    <citation type="submission" date="2020-06" db="EMBL/GenBank/DDBJ databases">
        <title>Characterization of fructooligosaccharide metabolism and fructooligosaccharide-degrading enzymes in human commensal butyrate producers.</title>
        <authorList>
            <person name="Tanno H."/>
            <person name="Fujii T."/>
            <person name="Hirano K."/>
            <person name="Maeno S."/>
            <person name="Tonozuka T."/>
            <person name="Sakamoto M."/>
            <person name="Ohkuma M."/>
            <person name="Tochio T."/>
            <person name="Endo A."/>
        </authorList>
    </citation>
    <scope>NUCLEOTIDE SEQUENCE</scope>
    <source>
        <strain evidence="8">JCM 17466</strain>
    </source>
</reference>
<gene>
    <name evidence="8" type="ORF">ANBU17_14270</name>
</gene>
<evidence type="ECO:0000256" key="4">
    <source>
        <dbReference type="ARBA" id="ARBA00022989"/>
    </source>
</evidence>
<keyword evidence="1" id="KW-1003">Cell membrane</keyword>
<keyword evidence="2" id="KW-0132">Cell division</keyword>
<evidence type="ECO:0000256" key="5">
    <source>
        <dbReference type="ARBA" id="ARBA00023306"/>
    </source>
</evidence>
<accession>A0A916Q900</accession>
<keyword evidence="5" id="KW-0131">Cell cycle</keyword>